<dbReference type="InterPro" id="IPR002930">
    <property type="entry name" value="GCV_H"/>
</dbReference>
<keyword evidence="6" id="KW-1185">Reference proteome</keyword>
<gene>
    <name evidence="3 5" type="primary">gcvH</name>
    <name evidence="5" type="ORF">ABC977_04330</name>
</gene>
<proteinExistence type="inferred from homology"/>
<accession>A0ABV4BBI1</accession>
<sequence>MNELPADLRYTKSHEWVRDHGDGTLTVGITDHAQEALGDLVYVELPSAGKRVEAGETCAVVESVKAASDIYSPLAGEVIDANAVLGDAPETVNQDPYGAGWIFKLRIADRAALDALLDAPAYTQTLADEA</sequence>
<dbReference type="InterPro" id="IPR003016">
    <property type="entry name" value="2-oxoA_DH_lipoyl-BS"/>
</dbReference>
<evidence type="ECO:0000256" key="2">
    <source>
        <dbReference type="ARBA" id="ARBA00022823"/>
    </source>
</evidence>
<dbReference type="PROSITE" id="PS00189">
    <property type="entry name" value="LIPOYL"/>
    <property type="match status" value="1"/>
</dbReference>
<organism evidence="5 6">
    <name type="scientific">Thioalkalicoccus limnaeus</name>
    <dbReference type="NCBI Taxonomy" id="120681"/>
    <lineage>
        <taxon>Bacteria</taxon>
        <taxon>Pseudomonadati</taxon>
        <taxon>Pseudomonadota</taxon>
        <taxon>Gammaproteobacteria</taxon>
        <taxon>Chromatiales</taxon>
        <taxon>Chromatiaceae</taxon>
        <taxon>Thioalkalicoccus</taxon>
    </lineage>
</organism>
<dbReference type="NCBIfam" id="NF002270">
    <property type="entry name" value="PRK01202.1"/>
    <property type="match status" value="1"/>
</dbReference>
<dbReference type="InterPro" id="IPR011053">
    <property type="entry name" value="Single_hybrid_motif"/>
</dbReference>
<dbReference type="InterPro" id="IPR000089">
    <property type="entry name" value="Biotin_lipoyl"/>
</dbReference>
<comment type="caution">
    <text evidence="5">The sequence shown here is derived from an EMBL/GenBank/DDBJ whole genome shotgun (WGS) entry which is preliminary data.</text>
</comment>
<name>A0ABV4BBI1_9GAMM</name>
<dbReference type="InterPro" id="IPR017453">
    <property type="entry name" value="GCV_H_sub"/>
</dbReference>
<comment type="subunit">
    <text evidence="3">The glycine cleavage system is composed of four proteins: P, T, L and H.</text>
</comment>
<dbReference type="Proteomes" id="UP001564408">
    <property type="component" value="Unassembled WGS sequence"/>
</dbReference>
<dbReference type="HAMAP" id="MF_00272">
    <property type="entry name" value="GcvH"/>
    <property type="match status" value="1"/>
</dbReference>
<dbReference type="PROSITE" id="PS50968">
    <property type="entry name" value="BIOTINYL_LIPOYL"/>
    <property type="match status" value="1"/>
</dbReference>
<dbReference type="EMBL" id="JBDKXB010000004">
    <property type="protein sequence ID" value="MEY6431632.1"/>
    <property type="molecule type" value="Genomic_DNA"/>
</dbReference>
<dbReference type="SUPFAM" id="SSF51230">
    <property type="entry name" value="Single hybrid motif"/>
    <property type="match status" value="1"/>
</dbReference>
<dbReference type="Pfam" id="PF01597">
    <property type="entry name" value="GCV_H"/>
    <property type="match status" value="1"/>
</dbReference>
<feature type="modified residue" description="N6-lipoyllysine" evidence="3">
    <location>
        <position position="65"/>
    </location>
</feature>
<evidence type="ECO:0000256" key="3">
    <source>
        <dbReference type="HAMAP-Rule" id="MF_00272"/>
    </source>
</evidence>
<keyword evidence="2 3" id="KW-0450">Lipoyl</keyword>
<evidence type="ECO:0000313" key="5">
    <source>
        <dbReference type="EMBL" id="MEY6431632.1"/>
    </source>
</evidence>
<evidence type="ECO:0000259" key="4">
    <source>
        <dbReference type="PROSITE" id="PS50968"/>
    </source>
</evidence>
<protein>
    <recommendedName>
        <fullName evidence="3">Glycine cleavage system H protein</fullName>
    </recommendedName>
</protein>
<evidence type="ECO:0000313" key="6">
    <source>
        <dbReference type="Proteomes" id="UP001564408"/>
    </source>
</evidence>
<feature type="domain" description="Lipoyl-binding" evidence="4">
    <location>
        <begin position="24"/>
        <end position="106"/>
    </location>
</feature>
<dbReference type="RefSeq" id="WP_369666019.1">
    <property type="nucleotide sequence ID" value="NZ_JBDKXB010000004.1"/>
</dbReference>
<comment type="cofactor">
    <cofactor evidence="3">
        <name>(R)-lipoate</name>
        <dbReference type="ChEBI" id="CHEBI:83088"/>
    </cofactor>
    <text evidence="3">Binds 1 lipoyl cofactor covalently.</text>
</comment>
<evidence type="ECO:0000256" key="1">
    <source>
        <dbReference type="ARBA" id="ARBA00009249"/>
    </source>
</evidence>
<dbReference type="PANTHER" id="PTHR11715:SF3">
    <property type="entry name" value="GLYCINE CLEAVAGE SYSTEM H PROTEIN-RELATED"/>
    <property type="match status" value="1"/>
</dbReference>
<dbReference type="CDD" id="cd06848">
    <property type="entry name" value="GCS_H"/>
    <property type="match status" value="1"/>
</dbReference>
<dbReference type="Gene3D" id="2.40.50.100">
    <property type="match status" value="1"/>
</dbReference>
<reference evidence="5 6" key="1">
    <citation type="submission" date="2024-05" db="EMBL/GenBank/DDBJ databases">
        <title>Genome Sequence and Characterization of the New Strain Purple Sulfur Bacterium of Genus Thioalkalicoccus.</title>
        <authorList>
            <person name="Bryantseva I.A."/>
            <person name="Kyndt J.A."/>
            <person name="Imhoff J.F."/>
        </authorList>
    </citation>
    <scope>NUCLEOTIDE SEQUENCE [LARGE SCALE GENOMIC DNA]</scope>
    <source>
        <strain evidence="5 6">Um2</strain>
    </source>
</reference>
<dbReference type="NCBIfam" id="TIGR00527">
    <property type="entry name" value="gcvH"/>
    <property type="match status" value="1"/>
</dbReference>
<dbReference type="InterPro" id="IPR033753">
    <property type="entry name" value="GCV_H/Fam206"/>
</dbReference>
<comment type="similarity">
    <text evidence="1 3">Belongs to the GcvH family.</text>
</comment>
<dbReference type="PANTHER" id="PTHR11715">
    <property type="entry name" value="GLYCINE CLEAVAGE SYSTEM H PROTEIN"/>
    <property type="match status" value="1"/>
</dbReference>
<comment type="function">
    <text evidence="3">The glycine cleavage system catalyzes the degradation of glycine. The H protein shuttles the methylamine group of glycine from the P protein to the T protein.</text>
</comment>